<evidence type="ECO:0000313" key="2">
    <source>
        <dbReference type="Proteomes" id="UP000085678"/>
    </source>
</evidence>
<dbReference type="Gene3D" id="1.20.5.520">
    <property type="entry name" value="Single helix bin"/>
    <property type="match status" value="1"/>
</dbReference>
<sequence>MPSPKPLLLAPRLTRSRNYSYGPEPPTDEGANSRTAGRYKRDESTCSPYQYKGYGSGRYNLRHRGWRNARQNTIGGSSCSTSSSNARGRNSAGSNSEATPRENITPESPSNQQWTPRKDGHYLPQMKYLAGEVRNWKYWYELKSVKTEVRNTLPTKTVIEQERERDRIKEALRVAQMERMVVRRTRNTTPREQSDTVAVPHDNLTSEKQNTATSTRLAVLQRKPAPSKNELSSFGTFTLWSC</sequence>
<dbReference type="Proteomes" id="UP000085678">
    <property type="component" value="Unplaced"/>
</dbReference>
<dbReference type="InParanoid" id="A0A1S3IXI8"/>
<gene>
    <name evidence="3" type="primary">LOC106168425</name>
</gene>
<feature type="region of interest" description="Disordered" evidence="1">
    <location>
        <begin position="1"/>
        <end position="56"/>
    </location>
</feature>
<evidence type="ECO:0000313" key="3">
    <source>
        <dbReference type="RefSeq" id="XP_013402915.1"/>
    </source>
</evidence>
<feature type="compositionally biased region" description="Polar residues" evidence="1">
    <location>
        <begin position="105"/>
        <end position="115"/>
    </location>
</feature>
<keyword evidence="2" id="KW-1185">Reference proteome</keyword>
<feature type="compositionally biased region" description="Polar residues" evidence="1">
    <location>
        <begin position="85"/>
        <end position="98"/>
    </location>
</feature>
<evidence type="ECO:0000256" key="1">
    <source>
        <dbReference type="SAM" id="MobiDB-lite"/>
    </source>
</evidence>
<organism evidence="2 3">
    <name type="scientific">Lingula anatina</name>
    <name type="common">Brachiopod</name>
    <name type="synonym">Lingula unguis</name>
    <dbReference type="NCBI Taxonomy" id="7574"/>
    <lineage>
        <taxon>Eukaryota</taxon>
        <taxon>Metazoa</taxon>
        <taxon>Spiralia</taxon>
        <taxon>Lophotrochozoa</taxon>
        <taxon>Brachiopoda</taxon>
        <taxon>Linguliformea</taxon>
        <taxon>Lingulata</taxon>
        <taxon>Lingulida</taxon>
        <taxon>Linguloidea</taxon>
        <taxon>Lingulidae</taxon>
        <taxon>Lingula</taxon>
    </lineage>
</organism>
<dbReference type="AlphaFoldDB" id="A0A1S3IXI8"/>
<dbReference type="GeneID" id="106168425"/>
<feature type="region of interest" description="Disordered" evidence="1">
    <location>
        <begin position="71"/>
        <end position="119"/>
    </location>
</feature>
<proteinExistence type="predicted"/>
<reference evidence="3" key="1">
    <citation type="submission" date="2025-08" db="UniProtKB">
        <authorList>
            <consortium name="RefSeq"/>
        </authorList>
    </citation>
    <scope>IDENTIFICATION</scope>
    <source>
        <tissue evidence="3">Gonads</tissue>
    </source>
</reference>
<accession>A0A1S3IXI8</accession>
<dbReference type="InterPro" id="IPR038386">
    <property type="entry name" value="Beta-thymosin_sf"/>
</dbReference>
<name>A0A1S3IXI8_LINAN</name>
<dbReference type="KEGG" id="lak:106168425"/>
<protein>
    <submittedName>
        <fullName evidence="3">Uncharacterized protein LOC106168425</fullName>
    </submittedName>
</protein>
<dbReference type="RefSeq" id="XP_013402915.1">
    <property type="nucleotide sequence ID" value="XM_013547461.1"/>
</dbReference>